<dbReference type="Pfam" id="PF13649">
    <property type="entry name" value="Methyltransf_25"/>
    <property type="match status" value="1"/>
</dbReference>
<evidence type="ECO:0000259" key="2">
    <source>
        <dbReference type="Pfam" id="PF13649"/>
    </source>
</evidence>
<dbReference type="SUPFAM" id="SSF53335">
    <property type="entry name" value="S-adenosyl-L-methionine-dependent methyltransferases"/>
    <property type="match status" value="1"/>
</dbReference>
<dbReference type="Gene3D" id="3.40.50.150">
    <property type="entry name" value="Vaccinia Virus protein VP39"/>
    <property type="match status" value="1"/>
</dbReference>
<dbReference type="GO" id="GO:0008168">
    <property type="term" value="F:methyltransferase activity"/>
    <property type="evidence" value="ECO:0007669"/>
    <property type="project" value="UniProtKB-KW"/>
</dbReference>
<gene>
    <name evidence="3" type="ORF">ENV67_04720</name>
</gene>
<accession>A0A7C4YFZ9</accession>
<comment type="caution">
    <text evidence="3">The sequence shown here is derived from an EMBL/GenBank/DDBJ whole genome shotgun (WGS) entry which is preliminary data.</text>
</comment>
<protein>
    <submittedName>
        <fullName evidence="3">Class I SAM-dependent methyltransferase</fullName>
    </submittedName>
</protein>
<keyword evidence="3" id="KW-0489">Methyltransferase</keyword>
<sequence>MKGKMKEFKEHYEFYDFLYNPFSKAGLERKERMKNIITKYCKKSSGNALDLCCGMGIGTFTLEEIGFDVIGVDIKEDYIKRAKIYAKKLNSNTKFFIQDTEDLSFQDNTFDIITMLGNAMPHFSIDSFSKSMKESYRVLKEGGEIIIQYTDWISIIFSFYQRTLIEDNDKGEVMISYHSGLNTKEGFIKRFFHIPGKGKKFENIFYIWSPWILEYVLKENGFKNIESFNESGVNWITKGKK</sequence>
<reference evidence="3" key="1">
    <citation type="journal article" date="2020" name="mSystems">
        <title>Genome- and Community-Level Interaction Insights into Carbon Utilization and Element Cycling Functions of Hydrothermarchaeota in Hydrothermal Sediment.</title>
        <authorList>
            <person name="Zhou Z."/>
            <person name="Liu Y."/>
            <person name="Xu W."/>
            <person name="Pan J."/>
            <person name="Luo Z.H."/>
            <person name="Li M."/>
        </authorList>
    </citation>
    <scope>NUCLEOTIDE SEQUENCE [LARGE SCALE GENOMIC DNA]</scope>
    <source>
        <strain evidence="3">SpSt-780</strain>
    </source>
</reference>
<dbReference type="PANTHER" id="PTHR43861">
    <property type="entry name" value="TRANS-ACONITATE 2-METHYLTRANSFERASE-RELATED"/>
    <property type="match status" value="1"/>
</dbReference>
<dbReference type="AlphaFoldDB" id="A0A7C4YFZ9"/>
<dbReference type="InterPro" id="IPR041698">
    <property type="entry name" value="Methyltransf_25"/>
</dbReference>
<evidence type="ECO:0000256" key="1">
    <source>
        <dbReference type="ARBA" id="ARBA00022679"/>
    </source>
</evidence>
<dbReference type="GO" id="GO:0032259">
    <property type="term" value="P:methylation"/>
    <property type="evidence" value="ECO:0007669"/>
    <property type="project" value="UniProtKB-KW"/>
</dbReference>
<dbReference type="InterPro" id="IPR029063">
    <property type="entry name" value="SAM-dependent_MTases_sf"/>
</dbReference>
<name>A0A7C4YFZ9_UNCW3</name>
<dbReference type="CDD" id="cd02440">
    <property type="entry name" value="AdoMet_MTases"/>
    <property type="match status" value="1"/>
</dbReference>
<keyword evidence="1 3" id="KW-0808">Transferase</keyword>
<evidence type="ECO:0000313" key="3">
    <source>
        <dbReference type="EMBL" id="HGW91826.1"/>
    </source>
</evidence>
<proteinExistence type="predicted"/>
<feature type="domain" description="Methyltransferase" evidence="2">
    <location>
        <begin position="49"/>
        <end position="143"/>
    </location>
</feature>
<organism evidence="3">
    <name type="scientific">candidate division WOR-3 bacterium</name>
    <dbReference type="NCBI Taxonomy" id="2052148"/>
    <lineage>
        <taxon>Bacteria</taxon>
        <taxon>Bacteria division WOR-3</taxon>
    </lineage>
</organism>
<dbReference type="EMBL" id="DTHG01000058">
    <property type="protein sequence ID" value="HGW91826.1"/>
    <property type="molecule type" value="Genomic_DNA"/>
</dbReference>